<accession>L7VUZ8</accession>
<dbReference type="PROSITE" id="PS51192">
    <property type="entry name" value="HELICASE_ATP_BIND_1"/>
    <property type="match status" value="1"/>
</dbReference>
<evidence type="ECO:0000313" key="2">
    <source>
        <dbReference type="EMBL" id="AGC71304.1"/>
    </source>
</evidence>
<dbReference type="GO" id="GO:0005524">
    <property type="term" value="F:ATP binding"/>
    <property type="evidence" value="ECO:0007669"/>
    <property type="project" value="InterPro"/>
</dbReference>
<dbReference type="Pfam" id="PF04851">
    <property type="entry name" value="ResIII"/>
    <property type="match status" value="1"/>
</dbReference>
<dbReference type="InterPro" id="IPR027417">
    <property type="entry name" value="P-loop_NTPase"/>
</dbReference>
<dbReference type="InterPro" id="IPR050742">
    <property type="entry name" value="Helicase_Restrict-Modif_Enz"/>
</dbReference>
<name>L7VUZ8_9BACT</name>
<dbReference type="InterPro" id="IPR013670">
    <property type="entry name" value="EcoEI_R_C_dom"/>
</dbReference>
<dbReference type="PANTHER" id="PTHR47396:SF1">
    <property type="entry name" value="ATP-DEPENDENT HELICASE IRC3-RELATED"/>
    <property type="match status" value="1"/>
</dbReference>
<dbReference type="GO" id="GO:0006304">
    <property type="term" value="P:DNA modification"/>
    <property type="evidence" value="ECO:0007669"/>
    <property type="project" value="InterPro"/>
</dbReference>
<dbReference type="Gene3D" id="3.40.50.300">
    <property type="entry name" value="P-loop containing nucleotide triphosphate hydrolases"/>
    <property type="match status" value="2"/>
</dbReference>
<dbReference type="GO" id="GO:0005829">
    <property type="term" value="C:cytosol"/>
    <property type="evidence" value="ECO:0007669"/>
    <property type="project" value="TreeGrafter"/>
</dbReference>
<dbReference type="PANTHER" id="PTHR47396">
    <property type="entry name" value="TYPE I RESTRICTION ENZYME ECOKI R PROTEIN"/>
    <property type="match status" value="1"/>
</dbReference>
<proteinExistence type="predicted"/>
<dbReference type="REBASE" id="60186">
    <property type="entry name" value="UbaA1Q1ORFAP"/>
</dbReference>
<dbReference type="Pfam" id="PF08463">
    <property type="entry name" value="EcoEI_R_C"/>
    <property type="match status" value="1"/>
</dbReference>
<dbReference type="EC" id="3.1.21.3" evidence="2"/>
<dbReference type="InterPro" id="IPR014001">
    <property type="entry name" value="Helicase_ATP-bd"/>
</dbReference>
<dbReference type="GO" id="GO:0009035">
    <property type="term" value="F:type I site-specific deoxyribonuclease activity"/>
    <property type="evidence" value="ECO:0007669"/>
    <property type="project" value="UniProtKB-EC"/>
</dbReference>
<reference evidence="2" key="1">
    <citation type="submission" date="2012-09" db="EMBL/GenBank/DDBJ databases">
        <title>Metagenomic Characterization of a Microbial Community in Wastewater Detects High Levels of Antibiotic Resistance.</title>
        <authorList>
            <person name="Abrams M."/>
            <person name="Caldwell A."/>
            <person name="Vandaei E."/>
            <person name="Lee W."/>
            <person name="Perrott J."/>
            <person name="Khan S.Y."/>
            <person name="Ta J."/>
            <person name="Romero D."/>
            <person name="Nguyen V."/>
            <person name="Pourmand N."/>
            <person name="Ouverney C.C."/>
        </authorList>
    </citation>
    <scope>NUCLEOTIDE SEQUENCE</scope>
</reference>
<dbReference type="InterPro" id="IPR006935">
    <property type="entry name" value="Helicase/UvrB_N"/>
</dbReference>
<organism evidence="2">
    <name type="scientific">uncultured bacterium A1Q1_fos_515</name>
    <dbReference type="NCBI Taxonomy" id="1256581"/>
    <lineage>
        <taxon>Bacteria</taxon>
        <taxon>environmental samples</taxon>
    </lineage>
</organism>
<dbReference type="GO" id="GO:0003677">
    <property type="term" value="F:DNA binding"/>
    <property type="evidence" value="ECO:0007669"/>
    <property type="project" value="InterPro"/>
</dbReference>
<dbReference type="EMBL" id="JX649868">
    <property type="protein sequence ID" value="AGC71304.1"/>
    <property type="molecule type" value="Genomic_DNA"/>
</dbReference>
<sequence>MVVGRLPWWDHVVVPAPDLAMSEGYLTAEARARVEIDRQLVACGWVVQDRNELNLYAGQGVAVREFIMAAGHGRADYLLFVDGKAVGAVEAKPSGTPLAGVESQSAKYAAGLPKDLPALVSPLPFLYESTGDETMFTDGFDPEPRSRPVVTFHRPETLARWLRHWIDDAEAGSLRARLDRLGPVPADGLRRIQVEAIGRIEASMCRNHPRALAQMATGSGKTFMAANLAYRLVQTAGAERVLFLVDRANLGRQTLREFQQFATPGDGRKFTDLYNVQLLTSNRIDPAARVVITTVQRLYSMLRGEEELPEDVDEKSGAEIEPERPVEVVYNPAIPIEAFDVVIVDECHRSIYGVWRQVIEYFDAFLVGLTATPAKQTFGFFNQNLVVEYGHAEAVADGVNVDFDVYRIRTKISEQGSTVEAGLVTKFRERETRKVRLEKLDEDVVYDARQLDRDVVAVDQIRTVIRTFRDNLFKPLDEGGIFPGRSEVPKTLIFAKDDSHADDIVRICREEFGRGNDFAVKITYRTTGVKPEDLLNQFRNSFNPRIAVTVDMIATGTDVRPLECVMFMRQVRSRNFFEQMKGRGVRVIDPNDLQAVSADATAKTHFVIVDAVGVTEAEFNDTNPLDRHKAESLKTLLDQVAAGVRDPDVVSSIAGRLARLDRVITPDDRTEIADAAGGVGLTDLVRFLTDAVDTDRAWEVAAAASGGADPTDEQLHEARAELVEKACRVLAERPELRTKLVEVRRSYTQVLDETSKDEIIDAGFSRDATDRARTTIESWQAFVAEHRDDIDALQILYSRPYGKRLTLKAIKELATAIGRPPYNWTPERLWAAYEALEVSRVRGSAGTQFTNLISLVRKALDPDRDLVAYPLTVDERFQNWLAQQTQAGTTFTADQLAWLTRIKDHLATSLTIAPDDFELEPFIGHGGYGRANTTFAGRLAPLLDELTQELVA</sequence>
<dbReference type="CDD" id="cd18799">
    <property type="entry name" value="SF2_C_EcoAI-like"/>
    <property type="match status" value="1"/>
</dbReference>
<evidence type="ECO:0000259" key="1">
    <source>
        <dbReference type="PROSITE" id="PS51192"/>
    </source>
</evidence>
<dbReference type="SUPFAM" id="SSF52540">
    <property type="entry name" value="P-loop containing nucleoside triphosphate hydrolases"/>
    <property type="match status" value="1"/>
</dbReference>
<protein>
    <submittedName>
        <fullName evidence="2">Type I restriction-modification system, restriction subunit R</fullName>
        <ecNumber evidence="2">3.1.21.3</ecNumber>
    </submittedName>
</protein>
<dbReference type="CDD" id="cd18032">
    <property type="entry name" value="DEXHc_RE_I_III_res"/>
    <property type="match status" value="1"/>
</dbReference>
<keyword evidence="2" id="KW-0378">Hydrolase</keyword>
<dbReference type="Gene3D" id="3.90.1570.30">
    <property type="match status" value="1"/>
</dbReference>
<dbReference type="SMART" id="SM00487">
    <property type="entry name" value="DEXDc"/>
    <property type="match status" value="1"/>
</dbReference>
<feature type="domain" description="Helicase ATP-binding" evidence="1">
    <location>
        <begin position="202"/>
        <end position="391"/>
    </location>
</feature>
<dbReference type="AlphaFoldDB" id="L7VUZ8"/>